<keyword evidence="2" id="KW-0521">NADP</keyword>
<reference evidence="4 5" key="1">
    <citation type="journal article" date="2014" name="Genome Announc.">
        <title>Draft genome sequence of the pathogenic fungus Scedosporium apiospermum.</title>
        <authorList>
            <person name="Vandeputte P."/>
            <person name="Ghamrawi S."/>
            <person name="Rechenmann M."/>
            <person name="Iltis A."/>
            <person name="Giraud S."/>
            <person name="Fleury M."/>
            <person name="Thornton C."/>
            <person name="Delhaes L."/>
            <person name="Meyer W."/>
            <person name="Papon N."/>
            <person name="Bouchara J.P."/>
        </authorList>
    </citation>
    <scope>NUCLEOTIDE SEQUENCE [LARGE SCALE GENOMIC DNA]</scope>
    <source>
        <strain evidence="4 5">IHEM 14462</strain>
    </source>
</reference>
<dbReference type="PRINTS" id="PR00081">
    <property type="entry name" value="GDHRDH"/>
</dbReference>
<dbReference type="AlphaFoldDB" id="A0A084GDU8"/>
<dbReference type="KEGG" id="sapo:SAPIO_CDS1834"/>
<dbReference type="EMBL" id="JOWA01000077">
    <property type="protein sequence ID" value="KEZ45510.1"/>
    <property type="molecule type" value="Genomic_DNA"/>
</dbReference>
<gene>
    <name evidence="4" type="ORF">SAPIO_CDS1834</name>
</gene>
<dbReference type="Pfam" id="PF00106">
    <property type="entry name" value="adh_short"/>
    <property type="match status" value="1"/>
</dbReference>
<dbReference type="Gene3D" id="3.40.50.720">
    <property type="entry name" value="NAD(P)-binding Rossmann-like Domain"/>
    <property type="match status" value="1"/>
</dbReference>
<protein>
    <submittedName>
        <fullName evidence="4">Uncharacterized protein</fullName>
    </submittedName>
</protein>
<sequence>MSKIWDPLADMPDLQGKIALVTGGNAGIGYATVKFLALGGAKVYLAARSESRAIAAIRRLCTENPAIKGDRIVWLPLDLSDPKAVIKAVDEMKRKEEKLDILINNAGIGLSDFQVNDAGWEMVMAVCHVGHFVLTLGLLPLLKKATSEEDADVRVLTVSSIITTALVPLDFDFGFDSPTFLTDHKTFTSLQWKILSKLVVKVDMPRDAMAKTANVLFAQELQRLLDAKGIPILSMSLHPGGVGTEGARAVFTNLVKPLIWLNSITTDQGAVTSLFAATAKVVRENEDMYGGKYLLPFGEVSPTHPVTKDERQPNFLLSRAVLLCGLAGSKLGGAPRGFSVSLSDRHGQAQTLKKSLVGRGVIAPSARPGPIRSKTQPMF</sequence>
<evidence type="ECO:0000313" key="4">
    <source>
        <dbReference type="EMBL" id="KEZ45510.1"/>
    </source>
</evidence>
<keyword evidence="3" id="KW-0560">Oxidoreductase</keyword>
<dbReference type="VEuPathDB" id="FungiDB:SAPIO_CDS1834"/>
<evidence type="ECO:0000256" key="3">
    <source>
        <dbReference type="ARBA" id="ARBA00023002"/>
    </source>
</evidence>
<name>A0A084GDU8_PSEDA</name>
<dbReference type="PANTHER" id="PTHR24320">
    <property type="entry name" value="RETINOL DEHYDROGENASE"/>
    <property type="match status" value="1"/>
</dbReference>
<dbReference type="PANTHER" id="PTHR24320:SF282">
    <property type="entry name" value="WW DOMAIN-CONTAINING OXIDOREDUCTASE"/>
    <property type="match status" value="1"/>
</dbReference>
<dbReference type="InterPro" id="IPR002347">
    <property type="entry name" value="SDR_fam"/>
</dbReference>
<dbReference type="InterPro" id="IPR036291">
    <property type="entry name" value="NAD(P)-bd_dom_sf"/>
</dbReference>
<comment type="similarity">
    <text evidence="1">Belongs to the short-chain dehydrogenases/reductases (SDR) family.</text>
</comment>
<organism evidence="4 5">
    <name type="scientific">Pseudallescheria apiosperma</name>
    <name type="common">Scedosporium apiospermum</name>
    <dbReference type="NCBI Taxonomy" id="563466"/>
    <lineage>
        <taxon>Eukaryota</taxon>
        <taxon>Fungi</taxon>
        <taxon>Dikarya</taxon>
        <taxon>Ascomycota</taxon>
        <taxon>Pezizomycotina</taxon>
        <taxon>Sordariomycetes</taxon>
        <taxon>Hypocreomycetidae</taxon>
        <taxon>Microascales</taxon>
        <taxon>Microascaceae</taxon>
        <taxon>Scedosporium</taxon>
    </lineage>
</organism>
<dbReference type="OMA" id="GMWDNTT"/>
<evidence type="ECO:0000256" key="2">
    <source>
        <dbReference type="ARBA" id="ARBA00022857"/>
    </source>
</evidence>
<dbReference type="SUPFAM" id="SSF51735">
    <property type="entry name" value="NAD(P)-binding Rossmann-fold domains"/>
    <property type="match status" value="1"/>
</dbReference>
<dbReference type="GeneID" id="27720906"/>
<evidence type="ECO:0000313" key="5">
    <source>
        <dbReference type="Proteomes" id="UP000028545"/>
    </source>
</evidence>
<accession>A0A084GDU8</accession>
<keyword evidence="5" id="KW-1185">Reference proteome</keyword>
<evidence type="ECO:0000256" key="1">
    <source>
        <dbReference type="ARBA" id="ARBA00006484"/>
    </source>
</evidence>
<dbReference type="Proteomes" id="UP000028545">
    <property type="component" value="Unassembled WGS sequence"/>
</dbReference>
<dbReference type="HOGENOM" id="CLU_010194_44_6_1"/>
<proteinExistence type="inferred from homology"/>
<dbReference type="OrthoDB" id="191139at2759"/>
<dbReference type="RefSeq" id="XP_016645309.1">
    <property type="nucleotide sequence ID" value="XM_016785012.1"/>
</dbReference>
<comment type="caution">
    <text evidence="4">The sequence shown here is derived from an EMBL/GenBank/DDBJ whole genome shotgun (WGS) entry which is preliminary data.</text>
</comment>
<dbReference type="GO" id="GO:0016491">
    <property type="term" value="F:oxidoreductase activity"/>
    <property type="evidence" value="ECO:0007669"/>
    <property type="project" value="UniProtKB-KW"/>
</dbReference>